<accession>A0AAX1QC48</accession>
<dbReference type="InterPro" id="IPR007387">
    <property type="entry name" value="TRAP_DctQ"/>
</dbReference>
<feature type="transmembrane region" description="Helical" evidence="9">
    <location>
        <begin position="123"/>
        <end position="145"/>
    </location>
</feature>
<dbReference type="GO" id="GO:0005886">
    <property type="term" value="C:plasma membrane"/>
    <property type="evidence" value="ECO:0007669"/>
    <property type="project" value="UniProtKB-SubCell"/>
</dbReference>
<comment type="similarity">
    <text evidence="8">Belongs to the TRAP transporter small permease family.</text>
</comment>
<dbReference type="EMBL" id="LVYK01000012">
    <property type="protein sequence ID" value="RAS78689.1"/>
    <property type="molecule type" value="Genomic_DNA"/>
</dbReference>
<evidence type="ECO:0000313" key="12">
    <source>
        <dbReference type="Proteomes" id="UP000250174"/>
    </source>
</evidence>
<dbReference type="GO" id="GO:0015740">
    <property type="term" value="P:C4-dicarboxylate transport"/>
    <property type="evidence" value="ECO:0007669"/>
    <property type="project" value="TreeGrafter"/>
</dbReference>
<keyword evidence="5 9" id="KW-0812">Transmembrane</keyword>
<evidence type="ECO:0000256" key="8">
    <source>
        <dbReference type="ARBA" id="ARBA00038436"/>
    </source>
</evidence>
<evidence type="ECO:0000256" key="6">
    <source>
        <dbReference type="ARBA" id="ARBA00022989"/>
    </source>
</evidence>
<keyword evidence="3" id="KW-1003">Cell membrane</keyword>
<keyword evidence="4" id="KW-0997">Cell inner membrane</keyword>
<evidence type="ECO:0000256" key="5">
    <source>
        <dbReference type="ARBA" id="ARBA00022692"/>
    </source>
</evidence>
<dbReference type="GO" id="GO:0022857">
    <property type="term" value="F:transmembrane transporter activity"/>
    <property type="evidence" value="ECO:0007669"/>
    <property type="project" value="TreeGrafter"/>
</dbReference>
<dbReference type="Pfam" id="PF04290">
    <property type="entry name" value="DctQ"/>
    <property type="match status" value="1"/>
</dbReference>
<evidence type="ECO:0000256" key="1">
    <source>
        <dbReference type="ARBA" id="ARBA00004429"/>
    </source>
</evidence>
<keyword evidence="2" id="KW-0813">Transport</keyword>
<evidence type="ECO:0000256" key="3">
    <source>
        <dbReference type="ARBA" id="ARBA00022475"/>
    </source>
</evidence>
<evidence type="ECO:0000256" key="9">
    <source>
        <dbReference type="SAM" id="Phobius"/>
    </source>
</evidence>
<dbReference type="Proteomes" id="UP000250174">
    <property type="component" value="Unassembled WGS sequence"/>
</dbReference>
<evidence type="ECO:0000256" key="7">
    <source>
        <dbReference type="ARBA" id="ARBA00023136"/>
    </source>
</evidence>
<keyword evidence="7 9" id="KW-0472">Membrane</keyword>
<comment type="subcellular location">
    <subcellularLocation>
        <location evidence="1">Cell inner membrane</location>
        <topology evidence="1">Multi-pass membrane protein</topology>
    </subcellularLocation>
</comment>
<feature type="transmembrane region" description="Helical" evidence="9">
    <location>
        <begin position="47"/>
        <end position="65"/>
    </location>
</feature>
<organism evidence="11 12">
    <name type="scientific">Priestia endophytica</name>
    <dbReference type="NCBI Taxonomy" id="135735"/>
    <lineage>
        <taxon>Bacteria</taxon>
        <taxon>Bacillati</taxon>
        <taxon>Bacillota</taxon>
        <taxon>Bacilli</taxon>
        <taxon>Bacillales</taxon>
        <taxon>Bacillaceae</taxon>
        <taxon>Priestia</taxon>
    </lineage>
</organism>
<gene>
    <name evidence="11" type="ORF">A3864_08220</name>
</gene>
<feature type="domain" description="Tripartite ATP-independent periplasmic transporters DctQ component" evidence="10">
    <location>
        <begin position="23"/>
        <end position="148"/>
    </location>
</feature>
<dbReference type="InterPro" id="IPR055348">
    <property type="entry name" value="DctQ"/>
</dbReference>
<dbReference type="PANTHER" id="PTHR35011">
    <property type="entry name" value="2,3-DIKETO-L-GULONATE TRAP TRANSPORTER SMALL PERMEASE PROTEIN YIAM"/>
    <property type="match status" value="1"/>
</dbReference>
<reference evidence="11 12" key="1">
    <citation type="submission" date="2016-03" db="EMBL/GenBank/DDBJ databases">
        <title>Comparison of Bacillus endophyticus and B. anthracis characteristics using whole genome sequence analysis and microbiological techniques.</title>
        <authorList>
            <person name="Lekota K.E."/>
            <person name="Mafofo J."/>
            <person name="Rees J."/>
            <person name="Muchadeyi F.C."/>
            <person name="Madoroba E."/>
            <person name="Van Heerden H."/>
        </authorList>
    </citation>
    <scope>NUCLEOTIDE SEQUENCE [LARGE SCALE GENOMIC DNA]</scope>
    <source>
        <strain evidence="11 12">3631_10C</strain>
    </source>
</reference>
<sequence>MSKIKNLIDKLLLIVTGILLTVMAILSIWQVIARYVLNTPSTVSEEIIRMLLIWFSLTSAAYVFGQKKHIAILFIREKFHKKTQRIIEILSNIILLIIAIVLMIGGGIQVVNLTLSQVAPATGISMATMYGALPVSGVFVAFYAIHSLTTSDITLSENGSEVL</sequence>
<protein>
    <submittedName>
        <fullName evidence="11">C4-dicarboxylate ABC transporter permease</fullName>
    </submittedName>
</protein>
<proteinExistence type="inferred from homology"/>
<keyword evidence="6 9" id="KW-1133">Transmembrane helix</keyword>
<feature type="transmembrane region" description="Helical" evidence="9">
    <location>
        <begin position="86"/>
        <end position="111"/>
    </location>
</feature>
<feature type="transmembrane region" description="Helical" evidence="9">
    <location>
        <begin position="12"/>
        <end position="32"/>
    </location>
</feature>
<comment type="caution">
    <text evidence="11">The sequence shown here is derived from an EMBL/GenBank/DDBJ whole genome shotgun (WGS) entry which is preliminary data.</text>
</comment>
<dbReference type="PANTHER" id="PTHR35011:SF2">
    <property type="entry name" value="2,3-DIKETO-L-GULONATE TRAP TRANSPORTER SMALL PERMEASE PROTEIN YIAM"/>
    <property type="match status" value="1"/>
</dbReference>
<evidence type="ECO:0000256" key="2">
    <source>
        <dbReference type="ARBA" id="ARBA00022448"/>
    </source>
</evidence>
<dbReference type="AlphaFoldDB" id="A0AAX1QC48"/>
<evidence type="ECO:0000313" key="11">
    <source>
        <dbReference type="EMBL" id="RAS78689.1"/>
    </source>
</evidence>
<evidence type="ECO:0000259" key="10">
    <source>
        <dbReference type="Pfam" id="PF04290"/>
    </source>
</evidence>
<evidence type="ECO:0000256" key="4">
    <source>
        <dbReference type="ARBA" id="ARBA00022519"/>
    </source>
</evidence>
<name>A0AAX1QC48_9BACI</name>
<dbReference type="RefSeq" id="WP_111924911.1">
    <property type="nucleotide sequence ID" value="NZ_LVYK01000012.1"/>
</dbReference>